<evidence type="ECO:0000256" key="9">
    <source>
        <dbReference type="ARBA" id="ARBA00034808"/>
    </source>
</evidence>
<dbReference type="Gene3D" id="1.10.486.10">
    <property type="entry name" value="PCRA, domain 4"/>
    <property type="match status" value="1"/>
</dbReference>
<evidence type="ECO:0000256" key="5">
    <source>
        <dbReference type="ARBA" id="ARBA00022840"/>
    </source>
</evidence>
<keyword evidence="7" id="KW-0413">Isomerase</keyword>
<reference evidence="16" key="1">
    <citation type="journal article" date="2024" name="FEMS Microbiol. Lett.">
        <title>Genomic insights into Spiroplasma endosymbionts that induce male-killing and protective phenotypes in the pea aphid.</title>
        <authorList>
            <person name="Arai H."/>
            <person name="Legeai F."/>
            <person name="Kageyama D."/>
            <person name="Sugio A."/>
            <person name="Simon J.C."/>
        </authorList>
    </citation>
    <scope>NUCLEOTIDE SEQUENCE [LARGE SCALE GENOMIC DNA]</scope>
    <source>
        <strain evidence="16">sAp269</strain>
    </source>
</reference>
<dbReference type="SUPFAM" id="SSF52540">
    <property type="entry name" value="P-loop containing nucleoside triphosphate hydrolases"/>
    <property type="match status" value="1"/>
</dbReference>
<accession>A0ABN7BVC6</accession>
<proteinExistence type="inferred from homology"/>
<dbReference type="Gene3D" id="1.10.10.160">
    <property type="match status" value="1"/>
</dbReference>
<evidence type="ECO:0000256" key="7">
    <source>
        <dbReference type="ARBA" id="ARBA00023235"/>
    </source>
</evidence>
<comment type="catalytic activity">
    <reaction evidence="10">
        <text>ATP + H2O = ADP + phosphate + H(+)</text>
        <dbReference type="Rhea" id="RHEA:13065"/>
        <dbReference type="ChEBI" id="CHEBI:15377"/>
        <dbReference type="ChEBI" id="CHEBI:15378"/>
        <dbReference type="ChEBI" id="CHEBI:30616"/>
        <dbReference type="ChEBI" id="CHEBI:43474"/>
        <dbReference type="ChEBI" id="CHEBI:456216"/>
        <dbReference type="EC" id="5.6.2.4"/>
    </reaction>
</comment>
<evidence type="ECO:0000256" key="1">
    <source>
        <dbReference type="ARBA" id="ARBA00009922"/>
    </source>
</evidence>
<name>A0ABN7BVC6_9MOLU</name>
<feature type="binding site" evidence="11">
    <location>
        <begin position="29"/>
        <end position="36"/>
    </location>
    <ligand>
        <name>ATP</name>
        <dbReference type="ChEBI" id="CHEBI:30616"/>
    </ligand>
</feature>
<evidence type="ECO:0000256" key="4">
    <source>
        <dbReference type="ARBA" id="ARBA00022806"/>
    </source>
</evidence>
<evidence type="ECO:0000256" key="3">
    <source>
        <dbReference type="ARBA" id="ARBA00022801"/>
    </source>
</evidence>
<keyword evidence="4 11" id="KW-0347">Helicase</keyword>
<organism evidence="15 16">
    <name type="scientific">Spiroplasma ixodetis</name>
    <dbReference type="NCBI Taxonomy" id="2141"/>
    <lineage>
        <taxon>Bacteria</taxon>
        <taxon>Bacillati</taxon>
        <taxon>Mycoplasmatota</taxon>
        <taxon>Mollicutes</taxon>
        <taxon>Entomoplasmatales</taxon>
        <taxon>Spiroplasmataceae</taxon>
        <taxon>Spiroplasma</taxon>
    </lineage>
</organism>
<evidence type="ECO:0000256" key="6">
    <source>
        <dbReference type="ARBA" id="ARBA00023125"/>
    </source>
</evidence>
<dbReference type="CDD" id="cd18807">
    <property type="entry name" value="SF1_C_UvrD"/>
    <property type="match status" value="1"/>
</dbReference>
<keyword evidence="2 11" id="KW-0547">Nucleotide-binding</keyword>
<dbReference type="PROSITE" id="PS51198">
    <property type="entry name" value="UVRD_HELICASE_ATP_BIND"/>
    <property type="match status" value="1"/>
</dbReference>
<dbReference type="Pfam" id="PF13361">
    <property type="entry name" value="UvrD_C"/>
    <property type="match status" value="1"/>
</dbReference>
<dbReference type="InterPro" id="IPR014016">
    <property type="entry name" value="UvrD-like_ATP-bd"/>
</dbReference>
<dbReference type="Proteomes" id="UP001473424">
    <property type="component" value="Chromosome"/>
</dbReference>
<evidence type="ECO:0000256" key="10">
    <source>
        <dbReference type="ARBA" id="ARBA00048988"/>
    </source>
</evidence>
<evidence type="ECO:0000256" key="8">
    <source>
        <dbReference type="ARBA" id="ARBA00034617"/>
    </source>
</evidence>
<comment type="similarity">
    <text evidence="1">Belongs to the helicase family. UvrD subfamily.</text>
</comment>
<feature type="domain" description="UvrD-like helicase ATP-binding" evidence="13">
    <location>
        <begin position="8"/>
        <end position="289"/>
    </location>
</feature>
<keyword evidence="12" id="KW-0175">Coiled coil</keyword>
<dbReference type="InterPro" id="IPR027417">
    <property type="entry name" value="P-loop_NTPase"/>
</dbReference>
<feature type="coiled-coil region" evidence="12">
    <location>
        <begin position="482"/>
        <end position="512"/>
    </location>
</feature>
<dbReference type="InterPro" id="IPR013986">
    <property type="entry name" value="DExx_box_DNA_helicase_dom_sf"/>
</dbReference>
<dbReference type="EC" id="5.6.2.4" evidence="9"/>
<evidence type="ECO:0000313" key="16">
    <source>
        <dbReference type="Proteomes" id="UP001473424"/>
    </source>
</evidence>
<dbReference type="CDD" id="cd17932">
    <property type="entry name" value="DEXQc_UvrD"/>
    <property type="match status" value="1"/>
</dbReference>
<comment type="catalytic activity">
    <reaction evidence="8">
        <text>Couples ATP hydrolysis with the unwinding of duplex DNA by translocating in the 3'-5' direction.</text>
        <dbReference type="EC" id="5.6.2.4"/>
    </reaction>
</comment>
<dbReference type="InterPro" id="IPR000212">
    <property type="entry name" value="DNA_helicase_UvrD/REP"/>
</dbReference>
<sequence length="731" mass="85255">MDKTKLLDNLNEQQLQAIINVDGPCRIIAGAGVGKTRVITYKIAYLINVIKIASEKILALTFTNKAAREMKERIMQLLNNININVNIVTYHALCAKILRRDIHHLNINNNFNIIDQEEQRKILKDIFQKEFSHKAELQELRLLSSNISNWKNNYLSQDELLADYQNQDEWILRIKVFESYKKYQFINSCLDFDDLLLLVERLFKEFPHILTKWEKKFDFILVDEFQDTNDIQYNILLSLAKNHKNITVVGDPDQTIYSWRGANINLILNFTKQFPNTQTFILNQNYRSTTKILNTANSLIKNNVQRIEKELFTKNDLGNDIVMYHASSSDQEAHWVATTVKKIHLKYHLDLNKIAILYRNNYLSKDLEQALINNNINYKIFGGYKFFERKEIKDILAYLKIIVWNDNISMIRILNATPKIGPKAIDNLLLLANEQSLTLNEYLFKFQYGLPKNYRQHLKPLINLINDMQTNIKDVTSLHNMVENLLNKTNYLKKLEDNLEKERIENVQQLLEQFLEYDSSNNELQGEELLTSFLQEVSLYTDLDENSANKAVNLMTIHSAKGLEFDVVFIVGINEGILPGIGKSSIENLDKIEEERRLFYVSITRAKKWLFLSSAGGYSYILDRMKQPSRFLKDLDLKYLKIINNEHQEMAATYQNRNHSKFNYYKADNKDKVEITNNWNVGDIIIHEIFGKGIITKLIGDKIQVVFHKNHGGIRIISSNHSAIKKFVGNV</sequence>
<protein>
    <recommendedName>
        <fullName evidence="9">DNA 3'-5' helicase</fullName>
        <ecNumber evidence="9">5.6.2.4</ecNumber>
    </recommendedName>
</protein>
<evidence type="ECO:0000256" key="12">
    <source>
        <dbReference type="SAM" id="Coils"/>
    </source>
</evidence>
<keyword evidence="16" id="KW-1185">Reference proteome</keyword>
<evidence type="ECO:0000259" key="13">
    <source>
        <dbReference type="PROSITE" id="PS51198"/>
    </source>
</evidence>
<evidence type="ECO:0000256" key="2">
    <source>
        <dbReference type="ARBA" id="ARBA00022741"/>
    </source>
</evidence>
<gene>
    <name evidence="15" type="ORF">SAP269_06750</name>
</gene>
<dbReference type="PANTHER" id="PTHR11070">
    <property type="entry name" value="UVRD / RECB / PCRA DNA HELICASE FAMILY MEMBER"/>
    <property type="match status" value="1"/>
</dbReference>
<feature type="domain" description="UvrD-like helicase C-terminal" evidence="14">
    <location>
        <begin position="290"/>
        <end position="562"/>
    </location>
</feature>
<dbReference type="PROSITE" id="PS51217">
    <property type="entry name" value="UVRD_HELICASE_CTER"/>
    <property type="match status" value="1"/>
</dbReference>
<dbReference type="EMBL" id="AP028955">
    <property type="protein sequence ID" value="BET38086.1"/>
    <property type="molecule type" value="Genomic_DNA"/>
</dbReference>
<keyword evidence="6" id="KW-0238">DNA-binding</keyword>
<dbReference type="Gene3D" id="3.40.50.300">
    <property type="entry name" value="P-loop containing nucleotide triphosphate hydrolases"/>
    <property type="match status" value="2"/>
</dbReference>
<keyword evidence="5 11" id="KW-0067">ATP-binding</keyword>
<evidence type="ECO:0000256" key="11">
    <source>
        <dbReference type="PROSITE-ProRule" id="PRU00560"/>
    </source>
</evidence>
<dbReference type="Pfam" id="PF00580">
    <property type="entry name" value="UvrD-helicase"/>
    <property type="match status" value="1"/>
</dbReference>
<dbReference type="PANTHER" id="PTHR11070:SF2">
    <property type="entry name" value="ATP-DEPENDENT DNA HELICASE SRS2"/>
    <property type="match status" value="1"/>
</dbReference>
<evidence type="ECO:0000313" key="15">
    <source>
        <dbReference type="EMBL" id="BET38086.1"/>
    </source>
</evidence>
<keyword evidence="3 11" id="KW-0378">Hydrolase</keyword>
<dbReference type="InterPro" id="IPR014017">
    <property type="entry name" value="DNA_helicase_UvrD-like_C"/>
</dbReference>
<evidence type="ECO:0000259" key="14">
    <source>
        <dbReference type="PROSITE" id="PS51217"/>
    </source>
</evidence>
<dbReference type="RefSeq" id="WP_353306804.1">
    <property type="nucleotide sequence ID" value="NZ_AP028955.1"/>
</dbReference>